<accession>A0A8H4PBY0</accession>
<dbReference type="Proteomes" id="UP000554235">
    <property type="component" value="Unassembled WGS sequence"/>
</dbReference>
<organism evidence="3 4">
    <name type="scientific">Fusarium albosuccineum</name>
    <dbReference type="NCBI Taxonomy" id="1237068"/>
    <lineage>
        <taxon>Eukaryota</taxon>
        <taxon>Fungi</taxon>
        <taxon>Dikarya</taxon>
        <taxon>Ascomycota</taxon>
        <taxon>Pezizomycotina</taxon>
        <taxon>Sordariomycetes</taxon>
        <taxon>Hypocreomycetidae</taxon>
        <taxon>Hypocreales</taxon>
        <taxon>Nectriaceae</taxon>
        <taxon>Fusarium</taxon>
        <taxon>Fusarium decemcellulare species complex</taxon>
    </lineage>
</organism>
<reference evidence="3 4" key="1">
    <citation type="submission" date="2020-01" db="EMBL/GenBank/DDBJ databases">
        <title>Identification and distribution of gene clusters putatively required for synthesis of sphingolipid metabolism inhibitors in phylogenetically diverse species of the filamentous fungus Fusarium.</title>
        <authorList>
            <person name="Kim H.-S."/>
            <person name="Busman M."/>
            <person name="Brown D.W."/>
            <person name="Divon H."/>
            <person name="Uhlig S."/>
            <person name="Proctor R.H."/>
        </authorList>
    </citation>
    <scope>NUCLEOTIDE SEQUENCE [LARGE SCALE GENOMIC DNA]</scope>
    <source>
        <strain evidence="3 4">NRRL 20459</strain>
    </source>
</reference>
<name>A0A8H4PBY0_9HYPO</name>
<evidence type="ECO:0000256" key="1">
    <source>
        <dbReference type="SAM" id="Phobius"/>
    </source>
</evidence>
<dbReference type="OrthoDB" id="10025998at2759"/>
<gene>
    <name evidence="3" type="ORF">FALBO_3151</name>
</gene>
<dbReference type="AlphaFoldDB" id="A0A8H4PBY0"/>
<keyword evidence="1" id="KW-0812">Transmembrane</keyword>
<comment type="caution">
    <text evidence="3">The sequence shown here is derived from an EMBL/GenBank/DDBJ whole genome shotgun (WGS) entry which is preliminary data.</text>
</comment>
<dbReference type="Pfam" id="PF18922">
    <property type="entry name" value="DUF5672"/>
    <property type="match status" value="1"/>
</dbReference>
<dbReference type="EMBL" id="JAADYS010000417">
    <property type="protein sequence ID" value="KAF4469949.1"/>
    <property type="molecule type" value="Genomic_DNA"/>
</dbReference>
<evidence type="ECO:0000313" key="4">
    <source>
        <dbReference type="Proteomes" id="UP000554235"/>
    </source>
</evidence>
<feature type="domain" description="DUF5672" evidence="2">
    <location>
        <begin position="113"/>
        <end position="246"/>
    </location>
</feature>
<evidence type="ECO:0000259" key="2">
    <source>
        <dbReference type="Pfam" id="PF18922"/>
    </source>
</evidence>
<sequence length="310" mass="34460">MSFPESTPNLLCRLVLVAVLIVSIVYVLVPNLPPTMTLTLSIPLDNPIFSAFDPSKVALLVESRPLSILAPLLLHFISVVPPDWHFRFMGSPESLAAINASSAIRQHVLDGKLELNVIPPNMSTQGQEMISRFFTTLWLYETVLQPAEWLLVFQTDSIVCANSKKSLDDFLEYDWIGAPWDPNSSWGGNGGLSLRRVSRIIDILRNEERPFDSEPEDVWISERLARHPKAKVANGTVSLEFSGELHSGAGEHVKAGGKGIDDWREGFYEPLGYHTGGGGVWLHGPIWGSPELRQHIWSYCPEVPEGLNDD</sequence>
<proteinExistence type="predicted"/>
<keyword evidence="1" id="KW-0472">Membrane</keyword>
<keyword evidence="4" id="KW-1185">Reference proteome</keyword>
<keyword evidence="1" id="KW-1133">Transmembrane helix</keyword>
<evidence type="ECO:0000313" key="3">
    <source>
        <dbReference type="EMBL" id="KAF4469949.1"/>
    </source>
</evidence>
<dbReference type="InterPro" id="IPR043729">
    <property type="entry name" value="DUF5672"/>
</dbReference>
<protein>
    <recommendedName>
        <fullName evidence="2">DUF5672 domain-containing protein</fullName>
    </recommendedName>
</protein>
<feature type="transmembrane region" description="Helical" evidence="1">
    <location>
        <begin position="12"/>
        <end position="29"/>
    </location>
</feature>